<accession>A0ABQ9NIY2</accession>
<protein>
    <recommendedName>
        <fullName evidence="8">Alpha-ketoglutarate-dependent dioxygenase AlkB-like domain-containing protein</fullName>
    </recommendedName>
</protein>
<dbReference type="Proteomes" id="UP001174677">
    <property type="component" value="Chromosome 1"/>
</dbReference>
<comment type="caution">
    <text evidence="9">The sequence shown here is derived from an EMBL/GenBank/DDBJ whole genome shotgun (WGS) entry which is preliminary data.</text>
</comment>
<gene>
    <name evidence="9" type="ORF">P3X46_001638</name>
</gene>
<evidence type="ECO:0000256" key="4">
    <source>
        <dbReference type="ARBA" id="ARBA00022964"/>
    </source>
</evidence>
<keyword evidence="4" id="KW-0223">Dioxygenase</keyword>
<evidence type="ECO:0000256" key="6">
    <source>
        <dbReference type="ARBA" id="ARBA00023004"/>
    </source>
</evidence>
<evidence type="ECO:0000259" key="8">
    <source>
        <dbReference type="Pfam" id="PF13532"/>
    </source>
</evidence>
<comment type="cofactor">
    <cofactor evidence="1">
        <name>Fe(2+)</name>
        <dbReference type="ChEBI" id="CHEBI:29033"/>
    </cofactor>
</comment>
<name>A0ABQ9NIY2_HEVBR</name>
<comment type="similarity">
    <text evidence="2">Belongs to the alkB family.</text>
</comment>
<dbReference type="Pfam" id="PF13532">
    <property type="entry name" value="2OG-FeII_Oxy_2"/>
    <property type="match status" value="1"/>
</dbReference>
<keyword evidence="10" id="KW-1185">Reference proteome</keyword>
<evidence type="ECO:0000256" key="2">
    <source>
        <dbReference type="ARBA" id="ARBA00007879"/>
    </source>
</evidence>
<evidence type="ECO:0000313" key="9">
    <source>
        <dbReference type="EMBL" id="KAJ9190434.1"/>
    </source>
</evidence>
<dbReference type="InterPro" id="IPR027450">
    <property type="entry name" value="AlkB-like"/>
</dbReference>
<keyword evidence="5" id="KW-0560">Oxidoreductase</keyword>
<evidence type="ECO:0000256" key="1">
    <source>
        <dbReference type="ARBA" id="ARBA00001954"/>
    </source>
</evidence>
<sequence length="310" mass="34957">MQFLLYHYHVHICNSPIHLIPSFFCLIFPPKLPLLMNSGRAPSYGGYSTSRASGDIFCSFSLHYKQNQSQPSLSSGAKDQPSQQQCARSSECKNFSGHSEHHAVEEPFDIFLPRTGTSVMLKSSLFARNRDKRKEIKRALELQGHILKPGMVILKGYLSIDDQTLLGPGGFYQPGYHDDAKMHFRMMCLGRNWDPNTSMHGEHQPIDGAKPPEIPQEFCSLVDKAMKDSCALIERNSKATNEGEFLYCDNRDEKNAMKVILESGDVLIFGGKSRHIFHGIRSVHPNAVPRSLLEETNLRPGCLNLTFIQY</sequence>
<keyword evidence="3" id="KW-0479">Metal-binding</keyword>
<dbReference type="InterPro" id="IPR037151">
    <property type="entry name" value="AlkB-like_sf"/>
</dbReference>
<dbReference type="InterPro" id="IPR004574">
    <property type="entry name" value="Alkb"/>
</dbReference>
<evidence type="ECO:0000256" key="7">
    <source>
        <dbReference type="SAM" id="MobiDB-lite"/>
    </source>
</evidence>
<evidence type="ECO:0000313" key="10">
    <source>
        <dbReference type="Proteomes" id="UP001174677"/>
    </source>
</evidence>
<dbReference type="Gene3D" id="2.60.120.590">
    <property type="entry name" value="Alpha-ketoglutarate-dependent dioxygenase AlkB-like"/>
    <property type="match status" value="2"/>
</dbReference>
<evidence type="ECO:0000256" key="5">
    <source>
        <dbReference type="ARBA" id="ARBA00023002"/>
    </source>
</evidence>
<evidence type="ECO:0000256" key="3">
    <source>
        <dbReference type="ARBA" id="ARBA00022723"/>
    </source>
</evidence>
<organism evidence="9 10">
    <name type="scientific">Hevea brasiliensis</name>
    <name type="common">Para rubber tree</name>
    <name type="synonym">Siphonia brasiliensis</name>
    <dbReference type="NCBI Taxonomy" id="3981"/>
    <lineage>
        <taxon>Eukaryota</taxon>
        <taxon>Viridiplantae</taxon>
        <taxon>Streptophyta</taxon>
        <taxon>Embryophyta</taxon>
        <taxon>Tracheophyta</taxon>
        <taxon>Spermatophyta</taxon>
        <taxon>Magnoliopsida</taxon>
        <taxon>eudicotyledons</taxon>
        <taxon>Gunneridae</taxon>
        <taxon>Pentapetalae</taxon>
        <taxon>rosids</taxon>
        <taxon>fabids</taxon>
        <taxon>Malpighiales</taxon>
        <taxon>Euphorbiaceae</taxon>
        <taxon>Crotonoideae</taxon>
        <taxon>Micrandreae</taxon>
        <taxon>Hevea</taxon>
    </lineage>
</organism>
<dbReference type="EMBL" id="JARPOI010000001">
    <property type="protein sequence ID" value="KAJ9190434.1"/>
    <property type="molecule type" value="Genomic_DNA"/>
</dbReference>
<reference evidence="9" key="1">
    <citation type="journal article" date="2023" name="Plant Biotechnol. J.">
        <title>Chromosome-level wild Hevea brasiliensis genome provides new tools for genomic-assisted breeding and valuable loci to elevate rubber yield.</title>
        <authorList>
            <person name="Cheng H."/>
            <person name="Song X."/>
            <person name="Hu Y."/>
            <person name="Wu T."/>
            <person name="Yang Q."/>
            <person name="An Z."/>
            <person name="Feng S."/>
            <person name="Deng Z."/>
            <person name="Wu W."/>
            <person name="Zeng X."/>
            <person name="Tu M."/>
            <person name="Wang X."/>
            <person name="Huang H."/>
        </authorList>
    </citation>
    <scope>NUCLEOTIDE SEQUENCE</scope>
    <source>
        <strain evidence="9">MT/VB/25A 57/8</strain>
    </source>
</reference>
<keyword evidence="6" id="KW-0408">Iron</keyword>
<dbReference type="SUPFAM" id="SSF51197">
    <property type="entry name" value="Clavaminate synthase-like"/>
    <property type="match status" value="1"/>
</dbReference>
<dbReference type="PANTHER" id="PTHR16557">
    <property type="entry name" value="ALKYLATED DNA REPAIR PROTEIN ALKB-RELATED"/>
    <property type="match status" value="1"/>
</dbReference>
<feature type="domain" description="Alpha-ketoglutarate-dependent dioxygenase AlkB-like" evidence="8">
    <location>
        <begin position="243"/>
        <end position="307"/>
    </location>
</feature>
<feature type="region of interest" description="Disordered" evidence="7">
    <location>
        <begin position="69"/>
        <end position="91"/>
    </location>
</feature>
<proteinExistence type="inferred from homology"/>
<dbReference type="PANTHER" id="PTHR16557:SF2">
    <property type="entry name" value="NUCLEIC ACID DIOXYGENASE ALKBH1"/>
    <property type="match status" value="1"/>
</dbReference>